<reference evidence="2" key="1">
    <citation type="journal article" date="2019" name="Int. J. Syst. Evol. Microbiol.">
        <title>The Global Catalogue of Microorganisms (GCM) 10K type strain sequencing project: providing services to taxonomists for standard genome sequencing and annotation.</title>
        <authorList>
            <consortium name="The Broad Institute Genomics Platform"/>
            <consortium name="The Broad Institute Genome Sequencing Center for Infectious Disease"/>
            <person name="Wu L."/>
            <person name="Ma J."/>
        </authorList>
    </citation>
    <scope>NUCLEOTIDE SEQUENCE [LARGE SCALE GENOMIC DNA]</scope>
    <source>
        <strain evidence="2">KCTC 42423</strain>
    </source>
</reference>
<evidence type="ECO:0000313" key="2">
    <source>
        <dbReference type="Proteomes" id="UP001597459"/>
    </source>
</evidence>
<dbReference type="InterPro" id="IPR036624">
    <property type="entry name" value="Hcp1-lik_sf"/>
</dbReference>
<dbReference type="Proteomes" id="UP001597459">
    <property type="component" value="Unassembled WGS sequence"/>
</dbReference>
<evidence type="ECO:0000313" key="1">
    <source>
        <dbReference type="EMBL" id="MFD2591243.1"/>
    </source>
</evidence>
<dbReference type="RefSeq" id="WP_176029235.1">
    <property type="nucleotide sequence ID" value="NZ_JBHSJV010000001.1"/>
</dbReference>
<gene>
    <name evidence="1" type="primary">tssD</name>
    <name evidence="1" type="ORF">ACFSTE_10445</name>
</gene>
<dbReference type="Gene3D" id="2.30.110.20">
    <property type="entry name" value="Hcp1-like"/>
    <property type="match status" value="1"/>
</dbReference>
<protein>
    <submittedName>
        <fullName evidence="1">Type VI secretion system tube protein TssD</fullName>
    </submittedName>
</protein>
<accession>A0ABW5N9J1</accession>
<name>A0ABW5N9J1_9FLAO</name>
<sequence>MSFYSRLEIDGKEIVILNCSIDIAQDSDVTGRPSARPIAGQFTIRLQVDRQTDDMLAQWALSPNEHKRGKITFIKSNSMSVEQNIEFNEAYCLRYNKNFDAEDETPMSVSLHISAKGIKIGANDEHVNNWPSA</sequence>
<organism evidence="1 2">
    <name type="scientific">Aquimarina hainanensis</name>
    <dbReference type="NCBI Taxonomy" id="1578017"/>
    <lineage>
        <taxon>Bacteria</taxon>
        <taxon>Pseudomonadati</taxon>
        <taxon>Bacteroidota</taxon>
        <taxon>Flavobacteriia</taxon>
        <taxon>Flavobacteriales</taxon>
        <taxon>Flavobacteriaceae</taxon>
        <taxon>Aquimarina</taxon>
    </lineage>
</organism>
<proteinExistence type="predicted"/>
<comment type="caution">
    <text evidence="1">The sequence shown here is derived from an EMBL/GenBank/DDBJ whole genome shotgun (WGS) entry which is preliminary data.</text>
</comment>
<dbReference type="InterPro" id="IPR041408">
    <property type="entry name" value="Hcp_Tssd"/>
</dbReference>
<keyword evidence="2" id="KW-1185">Reference proteome</keyword>
<dbReference type="Pfam" id="PF17642">
    <property type="entry name" value="TssD"/>
    <property type="match status" value="1"/>
</dbReference>
<dbReference type="EMBL" id="JBHULX010000017">
    <property type="protein sequence ID" value="MFD2591243.1"/>
    <property type="molecule type" value="Genomic_DNA"/>
</dbReference>